<dbReference type="PANTHER" id="PTHR43265">
    <property type="entry name" value="ESTERASE ESTD"/>
    <property type="match status" value="1"/>
</dbReference>
<dbReference type="SUPFAM" id="SSF53474">
    <property type="entry name" value="alpha/beta-Hydrolases"/>
    <property type="match status" value="1"/>
</dbReference>
<dbReference type="Proteomes" id="UP000247345">
    <property type="component" value="Unassembled WGS sequence"/>
</dbReference>
<dbReference type="InterPro" id="IPR053145">
    <property type="entry name" value="AB_hydrolase_Est10"/>
</dbReference>
<dbReference type="GO" id="GO:0052689">
    <property type="term" value="F:carboxylic ester hydrolase activity"/>
    <property type="evidence" value="ECO:0007669"/>
    <property type="project" value="TreeGrafter"/>
</dbReference>
<keyword evidence="3" id="KW-1185">Reference proteome</keyword>
<protein>
    <submittedName>
        <fullName evidence="2">Alpha/beta hydrolase</fullName>
    </submittedName>
</protein>
<gene>
    <name evidence="2" type="ORF">BTO14_02795</name>
</gene>
<accession>A0A2P6CBF1</accession>
<comment type="caution">
    <text evidence="2">The sequence shown here is derived from an EMBL/GenBank/DDBJ whole genome shotgun (WGS) entry which is preliminary data.</text>
</comment>
<dbReference type="PANTHER" id="PTHR43265:SF1">
    <property type="entry name" value="ESTERASE ESTD"/>
    <property type="match status" value="1"/>
</dbReference>
<evidence type="ECO:0000313" key="3">
    <source>
        <dbReference type="Proteomes" id="UP000247345"/>
    </source>
</evidence>
<dbReference type="AlphaFoldDB" id="A0A2P6CBF1"/>
<sequence>MIRFSTYLIITFFGTFISIAQIKSEEIVIKNEAIELPGTLTYTNTKVPLIIWVHGSGNVDRNGNQFPIIKANYIKQFRDAINKEEIAFFSYDKRTATKNNTAFLKGTKIVDFSLDIEKVISHFKNDKHFSKIILIGHSQGSLIAMMAAKNIDKYISIAGAGETIDKTIIKQISKNNATLGIAAKKQFDTLRIKGKIEVVNPFLMSVFAKQNQDFLYSWMQINPLEKIKELKIPSLIINGNKDLQVQIEDAEALHTANLNSKLVIIKNMNHVLKDIQKEEDNLKSYYSSEYPISEQLIKTIVLFIKK</sequence>
<proteinExistence type="predicted"/>
<evidence type="ECO:0000313" key="2">
    <source>
        <dbReference type="EMBL" id="PQJ72242.1"/>
    </source>
</evidence>
<dbReference type="RefSeq" id="WP_105047903.1">
    <property type="nucleotide sequence ID" value="NZ_CP150661.1"/>
</dbReference>
<feature type="domain" description="BD-FAE-like" evidence="1">
    <location>
        <begin position="43"/>
        <end position="255"/>
    </location>
</feature>
<evidence type="ECO:0000259" key="1">
    <source>
        <dbReference type="Pfam" id="PF20434"/>
    </source>
</evidence>
<dbReference type="EMBL" id="MSCK01000001">
    <property type="protein sequence ID" value="PQJ72242.1"/>
    <property type="molecule type" value="Genomic_DNA"/>
</dbReference>
<dbReference type="Gene3D" id="3.40.50.1820">
    <property type="entry name" value="alpha/beta hydrolase"/>
    <property type="match status" value="1"/>
</dbReference>
<dbReference type="InterPro" id="IPR049492">
    <property type="entry name" value="BD-FAE-like_dom"/>
</dbReference>
<dbReference type="InterPro" id="IPR029058">
    <property type="entry name" value="AB_hydrolase_fold"/>
</dbReference>
<organism evidence="2 3">
    <name type="scientific">Polaribacter butkevichii</name>
    <dbReference type="NCBI Taxonomy" id="218490"/>
    <lineage>
        <taxon>Bacteria</taxon>
        <taxon>Pseudomonadati</taxon>
        <taxon>Bacteroidota</taxon>
        <taxon>Flavobacteriia</taxon>
        <taxon>Flavobacteriales</taxon>
        <taxon>Flavobacteriaceae</taxon>
    </lineage>
</organism>
<dbReference type="OrthoDB" id="9809549at2"/>
<name>A0A2P6CBF1_9FLAO</name>
<dbReference type="Pfam" id="PF20434">
    <property type="entry name" value="BD-FAE"/>
    <property type="match status" value="1"/>
</dbReference>
<keyword evidence="2" id="KW-0378">Hydrolase</keyword>
<reference evidence="2 3" key="1">
    <citation type="submission" date="2016-12" db="EMBL/GenBank/DDBJ databases">
        <title>Trade-off between light-utilization and light-protection in marine flavobacteria.</title>
        <authorList>
            <person name="Kumagai Y."/>
            <person name="Yoshizawa S."/>
            <person name="Kogure K."/>
            <person name="Iwasaki W."/>
        </authorList>
    </citation>
    <scope>NUCLEOTIDE SEQUENCE [LARGE SCALE GENOMIC DNA]</scope>
    <source>
        <strain evidence="2 3">KCTC 12100</strain>
    </source>
</reference>